<keyword evidence="4" id="KW-0819">tRNA processing</keyword>
<dbReference type="NCBIfam" id="TIGR00431">
    <property type="entry name" value="TruB"/>
    <property type="match status" value="1"/>
</dbReference>
<dbReference type="GO" id="GO:0160148">
    <property type="term" value="F:tRNA pseudouridine(55) synthase activity"/>
    <property type="evidence" value="ECO:0007669"/>
    <property type="project" value="UniProtKB-EC"/>
</dbReference>
<dbReference type="PANTHER" id="PTHR13767:SF2">
    <property type="entry name" value="PSEUDOURIDYLATE SYNTHASE TRUB1"/>
    <property type="match status" value="1"/>
</dbReference>
<keyword evidence="8" id="KW-1185">Reference proteome</keyword>
<protein>
    <recommendedName>
        <fullName evidence="3">tRNA pseudouridine(55) synthase</fullName>
        <ecNumber evidence="3">5.4.99.25</ecNumber>
    </recommendedName>
</protein>
<name>A0ABY5J0E2_9BACT</name>
<comment type="catalytic activity">
    <reaction evidence="1">
        <text>uridine(55) in tRNA = pseudouridine(55) in tRNA</text>
        <dbReference type="Rhea" id="RHEA:42532"/>
        <dbReference type="Rhea" id="RHEA-COMP:10101"/>
        <dbReference type="Rhea" id="RHEA-COMP:10102"/>
        <dbReference type="ChEBI" id="CHEBI:65314"/>
        <dbReference type="ChEBI" id="CHEBI:65315"/>
        <dbReference type="EC" id="5.4.99.25"/>
    </reaction>
</comment>
<evidence type="ECO:0000256" key="1">
    <source>
        <dbReference type="ARBA" id="ARBA00000385"/>
    </source>
</evidence>
<evidence type="ECO:0000259" key="6">
    <source>
        <dbReference type="Pfam" id="PF01509"/>
    </source>
</evidence>
<dbReference type="InterPro" id="IPR002501">
    <property type="entry name" value="PsdUridine_synth_N"/>
</dbReference>
<dbReference type="RefSeq" id="WP_129723204.1">
    <property type="nucleotide sequence ID" value="NZ_CP101808.1"/>
</dbReference>
<feature type="domain" description="Pseudouridine synthase II N-terminal" evidence="6">
    <location>
        <begin position="25"/>
        <end position="171"/>
    </location>
</feature>
<dbReference type="SUPFAM" id="SSF55120">
    <property type="entry name" value="Pseudouridine synthase"/>
    <property type="match status" value="1"/>
</dbReference>
<comment type="similarity">
    <text evidence="2">Belongs to the pseudouridine synthase TruB family. Type 1 subfamily.</text>
</comment>
<dbReference type="Gene3D" id="3.30.2350.10">
    <property type="entry name" value="Pseudouridine synthase"/>
    <property type="match status" value="1"/>
</dbReference>
<reference evidence="7" key="1">
    <citation type="submission" date="2022-07" db="EMBL/GenBank/DDBJ databases">
        <title>Complete genome of Mycoplasma equigenitalium type strain T37.</title>
        <authorList>
            <person name="Spergser J."/>
        </authorList>
    </citation>
    <scope>NUCLEOTIDE SEQUENCE</scope>
    <source>
        <strain evidence="7">T37</strain>
    </source>
</reference>
<evidence type="ECO:0000256" key="3">
    <source>
        <dbReference type="ARBA" id="ARBA00012787"/>
    </source>
</evidence>
<dbReference type="EC" id="5.4.99.25" evidence="3"/>
<dbReference type="Proteomes" id="UP001059576">
    <property type="component" value="Chromosome"/>
</dbReference>
<evidence type="ECO:0000313" key="7">
    <source>
        <dbReference type="EMBL" id="UUD36732.1"/>
    </source>
</evidence>
<evidence type="ECO:0000256" key="2">
    <source>
        <dbReference type="ARBA" id="ARBA00005642"/>
    </source>
</evidence>
<organism evidence="7 8">
    <name type="scientific">Mycoplasmopsis equigenitalium</name>
    <dbReference type="NCBI Taxonomy" id="114883"/>
    <lineage>
        <taxon>Bacteria</taxon>
        <taxon>Bacillati</taxon>
        <taxon>Mycoplasmatota</taxon>
        <taxon>Mycoplasmoidales</taxon>
        <taxon>Metamycoplasmataceae</taxon>
        <taxon>Mycoplasmopsis</taxon>
    </lineage>
</organism>
<gene>
    <name evidence="7" type="primary">truB</name>
    <name evidence="7" type="ORF">NPA09_02385</name>
</gene>
<evidence type="ECO:0000313" key="8">
    <source>
        <dbReference type="Proteomes" id="UP001059576"/>
    </source>
</evidence>
<evidence type="ECO:0000256" key="5">
    <source>
        <dbReference type="ARBA" id="ARBA00023235"/>
    </source>
</evidence>
<dbReference type="InterPro" id="IPR020103">
    <property type="entry name" value="PsdUridine_synth_cat_dom_sf"/>
</dbReference>
<dbReference type="PANTHER" id="PTHR13767">
    <property type="entry name" value="TRNA-PSEUDOURIDINE SYNTHASE"/>
    <property type="match status" value="1"/>
</dbReference>
<dbReference type="EMBL" id="CP101808">
    <property type="protein sequence ID" value="UUD36732.1"/>
    <property type="molecule type" value="Genomic_DNA"/>
</dbReference>
<accession>A0ABY5J0E2</accession>
<proteinExistence type="inferred from homology"/>
<dbReference type="Pfam" id="PF01509">
    <property type="entry name" value="TruB_N"/>
    <property type="match status" value="1"/>
</dbReference>
<sequence>MFHLLKKEDNISSYAATKKFAKENNIIKIGHSGTLDPLASGYLLLADGDDTKLFNYVHDKSKKYHVVCALGFQTDTFDIEGKVINRSTKKCNSQQEILKIVEIIKKNDYQKPPIFSAKKINGQKAYNLARKGHKVVLDPVKIKIHSVTNVNLNVEKQIVSFDAHVSNGTYIRSIVNDLGLELGTYATMTALDRYEISGLSGNLTHFQIINILFKDRLIFTTKDDVIRLQKNHFNHIVKLSWYLDIINTEKDYILVDKDTNMCYGVISVANKLIKIKRLFGKRLQ</sequence>
<keyword evidence="5 7" id="KW-0413">Isomerase</keyword>
<dbReference type="InterPro" id="IPR014780">
    <property type="entry name" value="tRNA_psdUridine_synth_TruB"/>
</dbReference>
<evidence type="ECO:0000256" key="4">
    <source>
        <dbReference type="ARBA" id="ARBA00022694"/>
    </source>
</evidence>